<protein>
    <submittedName>
        <fullName evidence="1">Uncharacterized protein</fullName>
    </submittedName>
</protein>
<comment type="caution">
    <text evidence="1">The sequence shown here is derived from an EMBL/GenBank/DDBJ whole genome shotgun (WGS) entry which is preliminary data.</text>
</comment>
<name>A0ACC3NUT9_9PEZI</name>
<sequence>MRRPRPEDLQNNAHAEWMTGPREQPVPVKATSMAQALRNGQLKCLSEPVIVSKDLESPRVTRTHKGNDRDHVGLANGTAAPEEHLPRYFAKSGYAGENPSNTKKQGSGKGNWGREGVSELEDYDFNTSKPRRRTNSSTHAAGHSGLKTKFEAIDPEVIEYDEETHGVGEQELEKMSTASSAESVEVEDAAKKNSVDGVEEKMVEMGKGL</sequence>
<reference evidence="1" key="1">
    <citation type="submission" date="2023-07" db="EMBL/GenBank/DDBJ databases">
        <title>Black Yeasts Isolated from many extreme environments.</title>
        <authorList>
            <person name="Coleine C."/>
            <person name="Stajich J.E."/>
            <person name="Selbmann L."/>
        </authorList>
    </citation>
    <scope>NUCLEOTIDE SEQUENCE</scope>
    <source>
        <strain evidence="1">CCFEE 5714</strain>
    </source>
</reference>
<evidence type="ECO:0000313" key="1">
    <source>
        <dbReference type="EMBL" id="KAK3722644.1"/>
    </source>
</evidence>
<dbReference type="Proteomes" id="UP001281147">
    <property type="component" value="Unassembled WGS sequence"/>
</dbReference>
<accession>A0ACC3NUT9</accession>
<proteinExistence type="predicted"/>
<organism evidence="1 2">
    <name type="scientific">Vermiconidia calcicola</name>
    <dbReference type="NCBI Taxonomy" id="1690605"/>
    <lineage>
        <taxon>Eukaryota</taxon>
        <taxon>Fungi</taxon>
        <taxon>Dikarya</taxon>
        <taxon>Ascomycota</taxon>
        <taxon>Pezizomycotina</taxon>
        <taxon>Dothideomycetes</taxon>
        <taxon>Dothideomycetidae</taxon>
        <taxon>Mycosphaerellales</taxon>
        <taxon>Extremaceae</taxon>
        <taxon>Vermiconidia</taxon>
    </lineage>
</organism>
<dbReference type="EMBL" id="JAUTXU010000012">
    <property type="protein sequence ID" value="KAK3722644.1"/>
    <property type="molecule type" value="Genomic_DNA"/>
</dbReference>
<gene>
    <name evidence="1" type="ORF">LTR37_002214</name>
</gene>
<keyword evidence="2" id="KW-1185">Reference proteome</keyword>
<evidence type="ECO:0000313" key="2">
    <source>
        <dbReference type="Proteomes" id="UP001281147"/>
    </source>
</evidence>